<protein>
    <submittedName>
        <fullName evidence="2">Uncharacterized protein</fullName>
    </submittedName>
</protein>
<dbReference type="Proteomes" id="UP000016569">
    <property type="component" value="Unassembled WGS sequence"/>
</dbReference>
<keyword evidence="1" id="KW-1133">Transmembrane helix</keyword>
<name>A0A8E0NB09_9CAUL</name>
<proteinExistence type="predicted"/>
<keyword evidence="1" id="KW-0472">Membrane</keyword>
<keyword evidence="1" id="KW-0812">Transmembrane</keyword>
<feature type="transmembrane region" description="Helical" evidence="1">
    <location>
        <begin position="21"/>
        <end position="46"/>
    </location>
</feature>
<accession>A0A8E0NB09</accession>
<evidence type="ECO:0000256" key="1">
    <source>
        <dbReference type="SAM" id="Phobius"/>
    </source>
</evidence>
<comment type="caution">
    <text evidence="2">The sequence shown here is derived from an EMBL/GenBank/DDBJ whole genome shotgun (WGS) entry which is preliminary data.</text>
</comment>
<keyword evidence="3" id="KW-1185">Reference proteome</keyword>
<gene>
    <name evidence="2" type="ORF">MBEBAB_0642</name>
</gene>
<organism evidence="2 3">
    <name type="scientific">Brevundimonas abyssalis TAR-001</name>
    <dbReference type="NCBI Taxonomy" id="1391729"/>
    <lineage>
        <taxon>Bacteria</taxon>
        <taxon>Pseudomonadati</taxon>
        <taxon>Pseudomonadota</taxon>
        <taxon>Alphaproteobacteria</taxon>
        <taxon>Caulobacterales</taxon>
        <taxon>Caulobacteraceae</taxon>
        <taxon>Brevundimonas</taxon>
    </lineage>
</organism>
<dbReference type="RefSeq" id="WP_021696488.1">
    <property type="nucleotide sequence ID" value="NZ_BATC01000007.1"/>
</dbReference>
<dbReference type="AlphaFoldDB" id="A0A8E0NB09"/>
<dbReference type="EMBL" id="BATC01000007">
    <property type="protein sequence ID" value="GAD58392.1"/>
    <property type="molecule type" value="Genomic_DNA"/>
</dbReference>
<evidence type="ECO:0000313" key="3">
    <source>
        <dbReference type="Proteomes" id="UP000016569"/>
    </source>
</evidence>
<feature type="transmembrane region" description="Helical" evidence="1">
    <location>
        <begin position="58"/>
        <end position="82"/>
    </location>
</feature>
<evidence type="ECO:0000313" key="2">
    <source>
        <dbReference type="EMBL" id="GAD58392.1"/>
    </source>
</evidence>
<sequence length="107" mass="11159">MDPKLIENLANRPRVGMLALFLWRATWLVGVAGTLGFLGAAVALGVFGVGGHDLGGRIALGAMLAFMGLMMFAIGSLARLLSGQLKAALIARCGDAPRVGRRWAPCP</sequence>
<reference evidence="3" key="1">
    <citation type="journal article" date="2013" name="Genome Announc.">
        <title>Draft Genome Sequence of the Dimorphic Prosthecate Bacterium Brevundimonas abyssalis TAR-001T.</title>
        <authorList>
            <person name="Tsubouchi T."/>
            <person name="Nishi S."/>
            <person name="Usui K."/>
            <person name="Shimane Y."/>
            <person name="Takaki Y."/>
            <person name="Maruyama T."/>
            <person name="Hatada Y."/>
        </authorList>
    </citation>
    <scope>NUCLEOTIDE SEQUENCE [LARGE SCALE GENOMIC DNA]</scope>
    <source>
        <strain evidence="3">TAR-001</strain>
    </source>
</reference>